<protein>
    <submittedName>
        <fullName evidence="4">GroES-like protein</fullName>
    </submittedName>
</protein>
<dbReference type="Gene3D" id="3.90.180.10">
    <property type="entry name" value="Medium-chain alcohol dehydrogenases, catalytic domain"/>
    <property type="match status" value="1"/>
</dbReference>
<dbReference type="InterPro" id="IPR020843">
    <property type="entry name" value="ER"/>
</dbReference>
<keyword evidence="5" id="KW-1185">Reference proteome</keyword>
<dbReference type="InterPro" id="IPR036291">
    <property type="entry name" value="NAD(P)-bd_dom_sf"/>
</dbReference>
<feature type="domain" description="Enoyl reductase (ER)" evidence="3">
    <location>
        <begin position="16"/>
        <end position="284"/>
    </location>
</feature>
<dbReference type="SUPFAM" id="SSF50129">
    <property type="entry name" value="GroES-like"/>
    <property type="match status" value="1"/>
</dbReference>
<keyword evidence="2" id="KW-0560">Oxidoreductase</keyword>
<dbReference type="InterPro" id="IPR011032">
    <property type="entry name" value="GroES-like_sf"/>
</dbReference>
<dbReference type="InterPro" id="IPR047122">
    <property type="entry name" value="Trans-enoyl_RdTase-like"/>
</dbReference>
<dbReference type="InParanoid" id="A0A1J7JNY1"/>
<accession>A0A1J7JNY1</accession>
<dbReference type="SMART" id="SM00829">
    <property type="entry name" value="PKS_ER"/>
    <property type="match status" value="1"/>
</dbReference>
<dbReference type="EMBL" id="KV875095">
    <property type="protein sequence ID" value="OIW31608.1"/>
    <property type="molecule type" value="Genomic_DNA"/>
</dbReference>
<dbReference type="STRING" id="1408157.A0A1J7JNY1"/>
<name>A0A1J7JNY1_9PEZI</name>
<dbReference type="GO" id="GO:0016651">
    <property type="term" value="F:oxidoreductase activity, acting on NAD(P)H"/>
    <property type="evidence" value="ECO:0007669"/>
    <property type="project" value="InterPro"/>
</dbReference>
<dbReference type="Gene3D" id="3.40.50.720">
    <property type="entry name" value="NAD(P)-binding Rossmann-like Domain"/>
    <property type="match status" value="1"/>
</dbReference>
<dbReference type="Pfam" id="PF00107">
    <property type="entry name" value="ADH_zinc_N"/>
    <property type="match status" value="1"/>
</dbReference>
<dbReference type="PANTHER" id="PTHR45348:SF2">
    <property type="entry name" value="ZINC-TYPE ALCOHOL DEHYDROGENASE-LIKE PROTEIN C2E1P3.01"/>
    <property type="match status" value="1"/>
</dbReference>
<dbReference type="CDD" id="cd08249">
    <property type="entry name" value="enoyl_reductase_like"/>
    <property type="match status" value="1"/>
</dbReference>
<reference evidence="4 5" key="1">
    <citation type="submission" date="2016-10" db="EMBL/GenBank/DDBJ databases">
        <title>Draft genome sequence of Coniochaeta ligniaria NRRL30616, a lignocellulolytic fungus for bioabatement of inhibitors in plant biomass hydrolysates.</title>
        <authorList>
            <consortium name="DOE Joint Genome Institute"/>
            <person name="Jimenez D.J."/>
            <person name="Hector R.E."/>
            <person name="Riley R."/>
            <person name="Sun H."/>
            <person name="Grigoriev I.V."/>
            <person name="Van Elsas J.D."/>
            <person name="Nichols N.N."/>
        </authorList>
    </citation>
    <scope>NUCLEOTIDE SEQUENCE [LARGE SCALE GENOMIC DNA]</scope>
    <source>
        <strain evidence="4 5">NRRL 30616</strain>
    </source>
</reference>
<dbReference type="Proteomes" id="UP000182658">
    <property type="component" value="Unassembled WGS sequence"/>
</dbReference>
<gene>
    <name evidence="4" type="ORF">CONLIGDRAFT_652631</name>
</gene>
<dbReference type="Pfam" id="PF08240">
    <property type="entry name" value="ADH_N"/>
    <property type="match status" value="1"/>
</dbReference>
<dbReference type="AlphaFoldDB" id="A0A1J7JNY1"/>
<proteinExistence type="inferred from homology"/>
<dbReference type="OrthoDB" id="9992527at2759"/>
<dbReference type="PANTHER" id="PTHR45348">
    <property type="entry name" value="HYPOTHETICAL OXIDOREDUCTASE (EUROFUNG)"/>
    <property type="match status" value="1"/>
</dbReference>
<evidence type="ECO:0000313" key="4">
    <source>
        <dbReference type="EMBL" id="OIW31608.1"/>
    </source>
</evidence>
<evidence type="ECO:0000313" key="5">
    <source>
        <dbReference type="Proteomes" id="UP000182658"/>
    </source>
</evidence>
<dbReference type="SUPFAM" id="SSF51735">
    <property type="entry name" value="NAD(P)-binding Rossmann-fold domains"/>
    <property type="match status" value="1"/>
</dbReference>
<evidence type="ECO:0000256" key="1">
    <source>
        <dbReference type="ARBA" id="ARBA00008072"/>
    </source>
</evidence>
<evidence type="ECO:0000259" key="3">
    <source>
        <dbReference type="SMART" id="SM00829"/>
    </source>
</evidence>
<organism evidence="4 5">
    <name type="scientific">Coniochaeta ligniaria NRRL 30616</name>
    <dbReference type="NCBI Taxonomy" id="1408157"/>
    <lineage>
        <taxon>Eukaryota</taxon>
        <taxon>Fungi</taxon>
        <taxon>Dikarya</taxon>
        <taxon>Ascomycota</taxon>
        <taxon>Pezizomycotina</taxon>
        <taxon>Sordariomycetes</taxon>
        <taxon>Sordariomycetidae</taxon>
        <taxon>Coniochaetales</taxon>
        <taxon>Coniochaetaceae</taxon>
        <taxon>Coniochaeta</taxon>
    </lineage>
</organism>
<dbReference type="InterPro" id="IPR013149">
    <property type="entry name" value="ADH-like_C"/>
</dbReference>
<comment type="similarity">
    <text evidence="1">Belongs to the zinc-containing alcohol dehydrogenase family.</text>
</comment>
<evidence type="ECO:0000256" key="2">
    <source>
        <dbReference type="ARBA" id="ARBA00023002"/>
    </source>
</evidence>
<dbReference type="InterPro" id="IPR013154">
    <property type="entry name" value="ADH-like_N"/>
</dbReference>
<sequence length="363" mass="38448">MSPPTECKAITVHKIGHASITTVPLPQLRPAYILVRVLAVALNPTDHKAIDGKMGGDDGALRGCRPGCDYVGVVEAVGAAVTKPLRPGDRVAGVAHGCNQGVPEDGAFAEWIVAKGDLAILVPDGVKDVEAATLGIGVTTVGQGLYQELKLPLPTEPSPTPIPVLIHGGSTATGILGIQFAKASGCKVVTTCSPRNIDYVGSLGADVVFDYNEFSTPEKFSERVRREVGDELTLAWDCVGSEDSARLCVSAMSREKGGQYRSLLGVDAKVIEGVNPKVQSGVTLAYFVFGEEFRKWGPFPAKPADFEFGKMFWEMTRGLLAEGKVKAARQDVNRGGKGLEGVLVGLQEMREGKVSGVKLVYTL</sequence>